<dbReference type="InterPro" id="IPR012340">
    <property type="entry name" value="NA-bd_OB-fold"/>
</dbReference>
<dbReference type="Gene3D" id="2.40.50.140">
    <property type="entry name" value="Nucleic acid-binding proteins"/>
    <property type="match status" value="1"/>
</dbReference>
<organism evidence="7 8">
    <name type="scientific">Algoriphagus namhaensis</name>
    <dbReference type="NCBI Taxonomy" id="915353"/>
    <lineage>
        <taxon>Bacteria</taxon>
        <taxon>Pseudomonadati</taxon>
        <taxon>Bacteroidota</taxon>
        <taxon>Cytophagia</taxon>
        <taxon>Cytophagales</taxon>
        <taxon>Cyclobacteriaceae</taxon>
        <taxon>Algoriphagus</taxon>
    </lineage>
</organism>
<feature type="transmembrane region" description="Helical" evidence="5">
    <location>
        <begin position="29"/>
        <end position="47"/>
    </location>
</feature>
<comment type="subcellular location">
    <subcellularLocation>
        <location evidence="1">Membrane</location>
        <topology evidence="1">Multi-pass membrane protein</topology>
    </subcellularLocation>
</comment>
<sequence length="152" mass="16063">MTILVLSTLLIIGLILILAEVIFVPGTTFVGIFGLVISLAGVAFAFANFESGTAWFITGVAFLLNFAGIVYGFTSGVWNKFALKNTLKGGTFDGRTGGLYLGMEGKAISDLKPVGKASFGDNIYEVKSEGGFITVGSKVEIIKIDNNIILVK</sequence>
<evidence type="ECO:0000256" key="1">
    <source>
        <dbReference type="ARBA" id="ARBA00004141"/>
    </source>
</evidence>
<protein>
    <submittedName>
        <fullName evidence="7">NfeD family protein</fullName>
    </submittedName>
</protein>
<evidence type="ECO:0000313" key="8">
    <source>
        <dbReference type="Proteomes" id="UP001595805"/>
    </source>
</evidence>
<dbReference type="Proteomes" id="UP001595805">
    <property type="component" value="Unassembled WGS sequence"/>
</dbReference>
<dbReference type="EMBL" id="JBHRZS010000007">
    <property type="protein sequence ID" value="MFC3880578.1"/>
    <property type="molecule type" value="Genomic_DNA"/>
</dbReference>
<evidence type="ECO:0000259" key="6">
    <source>
        <dbReference type="Pfam" id="PF01957"/>
    </source>
</evidence>
<keyword evidence="3 5" id="KW-1133">Transmembrane helix</keyword>
<keyword evidence="4 5" id="KW-0472">Membrane</keyword>
<dbReference type="Pfam" id="PF01957">
    <property type="entry name" value="NfeD"/>
    <property type="match status" value="1"/>
</dbReference>
<keyword evidence="2 5" id="KW-0812">Transmembrane</keyword>
<name>A0ABV8ARJ9_9BACT</name>
<comment type="caution">
    <text evidence="7">The sequence shown here is derived from an EMBL/GenBank/DDBJ whole genome shotgun (WGS) entry which is preliminary data.</text>
</comment>
<dbReference type="InterPro" id="IPR052165">
    <property type="entry name" value="Membrane_assoc_protease"/>
</dbReference>
<evidence type="ECO:0000256" key="4">
    <source>
        <dbReference type="ARBA" id="ARBA00023136"/>
    </source>
</evidence>
<proteinExistence type="predicted"/>
<evidence type="ECO:0000256" key="5">
    <source>
        <dbReference type="SAM" id="Phobius"/>
    </source>
</evidence>
<feature type="domain" description="NfeD-like C-terminal" evidence="6">
    <location>
        <begin position="100"/>
        <end position="152"/>
    </location>
</feature>
<feature type="transmembrane region" description="Helical" evidence="5">
    <location>
        <begin position="54"/>
        <end position="78"/>
    </location>
</feature>
<dbReference type="PANTHER" id="PTHR33507">
    <property type="entry name" value="INNER MEMBRANE PROTEIN YBBJ"/>
    <property type="match status" value="1"/>
</dbReference>
<gene>
    <name evidence="7" type="ORF">ACFOSV_10340</name>
</gene>
<evidence type="ECO:0000256" key="2">
    <source>
        <dbReference type="ARBA" id="ARBA00022692"/>
    </source>
</evidence>
<keyword evidence="8" id="KW-1185">Reference proteome</keyword>
<dbReference type="PANTHER" id="PTHR33507:SF3">
    <property type="entry name" value="INNER MEMBRANE PROTEIN YBBJ"/>
    <property type="match status" value="1"/>
</dbReference>
<accession>A0ABV8ARJ9</accession>
<evidence type="ECO:0000313" key="7">
    <source>
        <dbReference type="EMBL" id="MFC3880578.1"/>
    </source>
</evidence>
<dbReference type="RefSeq" id="WP_377905935.1">
    <property type="nucleotide sequence ID" value="NZ_JBHRZS010000007.1"/>
</dbReference>
<reference evidence="8" key="1">
    <citation type="journal article" date="2019" name="Int. J. Syst. Evol. Microbiol.">
        <title>The Global Catalogue of Microorganisms (GCM) 10K type strain sequencing project: providing services to taxonomists for standard genome sequencing and annotation.</title>
        <authorList>
            <consortium name="The Broad Institute Genomics Platform"/>
            <consortium name="The Broad Institute Genome Sequencing Center for Infectious Disease"/>
            <person name="Wu L."/>
            <person name="Ma J."/>
        </authorList>
    </citation>
    <scope>NUCLEOTIDE SEQUENCE [LARGE SCALE GENOMIC DNA]</scope>
    <source>
        <strain evidence="8">CCUG 60523</strain>
    </source>
</reference>
<dbReference type="InterPro" id="IPR002810">
    <property type="entry name" value="NfeD-like_C"/>
</dbReference>
<evidence type="ECO:0000256" key="3">
    <source>
        <dbReference type="ARBA" id="ARBA00022989"/>
    </source>
</evidence>